<dbReference type="RefSeq" id="WP_014867912.1">
    <property type="nucleotide sequence ID" value="NZ_LT158599.1"/>
</dbReference>
<dbReference type="AlphaFoldDB" id="A0A0X3BQP7"/>
<dbReference type="InterPro" id="IPR002774">
    <property type="entry name" value="Flagellin_arc-type"/>
</dbReference>
<keyword evidence="1" id="KW-0472">Membrane</keyword>
<gene>
    <name evidence="2" type="primary">flaB</name>
    <name evidence="3" type="ORF">HQQ74_04350</name>
    <name evidence="2" type="ORF">MMAB1_2612</name>
</gene>
<proteinExistence type="predicted"/>
<evidence type="ECO:0000313" key="2">
    <source>
        <dbReference type="EMBL" id="CVK33825.1"/>
    </source>
</evidence>
<dbReference type="EMBL" id="LT158599">
    <property type="protein sequence ID" value="CVK33825.1"/>
    <property type="molecule type" value="Genomic_DNA"/>
</dbReference>
<dbReference type="GeneID" id="27138222"/>
<evidence type="ECO:0000256" key="1">
    <source>
        <dbReference type="SAM" id="Phobius"/>
    </source>
</evidence>
<evidence type="ECO:0000313" key="4">
    <source>
        <dbReference type="Proteomes" id="UP000069850"/>
    </source>
</evidence>
<dbReference type="Proteomes" id="UP000069850">
    <property type="component" value="Chromosome 1"/>
</dbReference>
<dbReference type="KEGG" id="mema:MMAB1_2612"/>
<evidence type="ECO:0000313" key="3">
    <source>
        <dbReference type="EMBL" id="NQS77934.1"/>
    </source>
</evidence>
<sequence length="197" mass="21101">MSSSSSSDAEAGFTGLEAAIVLIAFVVVASIFSYTVLAAGFHFSGESQSVIHQGIQQAGSSCTVAGTVYGVSTSPESLRYIIIPIGLTAGGEPIDITTVSVRIVGPKHKEIIEQNSPLIDTFSTWGHWSVQERQNSDSDNLLETGERFILNISPSFCVDLVPYGSFAIEIKPAGRAALRVERTVPGRIDRLTQLGRW</sequence>
<dbReference type="OrthoDB" id="107174at2157"/>
<dbReference type="GO" id="GO:0005198">
    <property type="term" value="F:structural molecule activity"/>
    <property type="evidence" value="ECO:0007669"/>
    <property type="project" value="InterPro"/>
</dbReference>
<accession>A0A0X3BQP7</accession>
<dbReference type="Proteomes" id="UP000737555">
    <property type="component" value="Unassembled WGS sequence"/>
</dbReference>
<name>A0A0X3BQP7_9EURY</name>
<dbReference type="OMA" id="NANVAYP"/>
<dbReference type="Pfam" id="PF01917">
    <property type="entry name" value="Flagellin_arch-type"/>
    <property type="match status" value="1"/>
</dbReference>
<feature type="transmembrane region" description="Helical" evidence="1">
    <location>
        <begin position="20"/>
        <end position="43"/>
    </location>
</feature>
<organism evidence="2 4">
    <name type="scientific">Methanoculleus bourgensis</name>
    <dbReference type="NCBI Taxonomy" id="83986"/>
    <lineage>
        <taxon>Archaea</taxon>
        <taxon>Methanobacteriati</taxon>
        <taxon>Methanobacteriota</taxon>
        <taxon>Stenosarchaea group</taxon>
        <taxon>Methanomicrobia</taxon>
        <taxon>Methanomicrobiales</taxon>
        <taxon>Methanomicrobiaceae</taxon>
        <taxon>Methanoculleus</taxon>
    </lineage>
</organism>
<dbReference type="GO" id="GO:0097588">
    <property type="term" value="P:archaeal or bacterial-type flagellum-dependent cell motility"/>
    <property type="evidence" value="ECO:0007669"/>
    <property type="project" value="InterPro"/>
</dbReference>
<dbReference type="PANTHER" id="PTHR35903">
    <property type="entry name" value="FLAGELLIN B1"/>
    <property type="match status" value="1"/>
</dbReference>
<protein>
    <submittedName>
        <fullName evidence="2 3">Flagellin</fullName>
    </submittedName>
</protein>
<keyword evidence="2" id="KW-0282">Flagellum</keyword>
<keyword evidence="1" id="KW-1133">Transmembrane helix</keyword>
<dbReference type="PANTHER" id="PTHR35903:SF1">
    <property type="entry name" value="FLAGELLIN B1"/>
    <property type="match status" value="1"/>
</dbReference>
<dbReference type="GeneID" id="13353857"/>
<keyword evidence="2" id="KW-0966">Cell projection</keyword>
<keyword evidence="2" id="KW-0969">Cilium</keyword>
<keyword evidence="1" id="KW-0812">Transmembrane</keyword>
<dbReference type="EMBL" id="JABMJE010000041">
    <property type="protein sequence ID" value="NQS77934.1"/>
    <property type="molecule type" value="Genomic_DNA"/>
</dbReference>
<reference evidence="3" key="2">
    <citation type="submission" date="2020-05" db="EMBL/GenBank/DDBJ databases">
        <title>The first insight into the ecology of ammonia-tolerant syntrophic propionate oxidizing bacteria.</title>
        <authorList>
            <person name="Singh A."/>
            <person name="Schnurer A."/>
            <person name="Westerholm M."/>
        </authorList>
    </citation>
    <scope>NUCLEOTIDE SEQUENCE</scope>
    <source>
        <strain evidence="3">MAG54</strain>
    </source>
</reference>
<reference evidence="2 4" key="1">
    <citation type="submission" date="2016-01" db="EMBL/GenBank/DDBJ databases">
        <authorList>
            <person name="Manzoor S."/>
        </authorList>
    </citation>
    <scope>NUCLEOTIDE SEQUENCE [LARGE SCALE GENOMIC DNA]</scope>
    <source>
        <strain evidence="2">Methanoculleus sp MAB1</strain>
    </source>
</reference>